<keyword evidence="7" id="KW-0804">Transcription</keyword>
<keyword evidence="6" id="KW-0805">Transcription regulation</keyword>
<feature type="domain" description="C2H2-type" evidence="10">
    <location>
        <begin position="1"/>
        <end position="20"/>
    </location>
</feature>
<feature type="domain" description="C2H2-type" evidence="10">
    <location>
        <begin position="21"/>
        <end position="48"/>
    </location>
</feature>
<dbReference type="FunFam" id="3.30.160.60:FF:002402">
    <property type="entry name" value="Zinc finger protein 347"/>
    <property type="match status" value="1"/>
</dbReference>
<proteinExistence type="predicted"/>
<dbReference type="InterPro" id="IPR013087">
    <property type="entry name" value="Znf_C2H2_type"/>
</dbReference>
<evidence type="ECO:0000256" key="6">
    <source>
        <dbReference type="ARBA" id="ARBA00023015"/>
    </source>
</evidence>
<keyword evidence="2" id="KW-0479">Metal-binding</keyword>
<evidence type="ECO:0000313" key="11">
    <source>
        <dbReference type="EMBL" id="NWR51566.1"/>
    </source>
</evidence>
<dbReference type="PANTHER" id="PTHR14196">
    <property type="entry name" value="ODD-SKIPPED - RELATED"/>
    <property type="match status" value="1"/>
</dbReference>
<dbReference type="GO" id="GO:0000977">
    <property type="term" value="F:RNA polymerase II transcription regulatory region sequence-specific DNA binding"/>
    <property type="evidence" value="ECO:0007669"/>
    <property type="project" value="TreeGrafter"/>
</dbReference>
<dbReference type="GO" id="GO:0005634">
    <property type="term" value="C:nucleus"/>
    <property type="evidence" value="ECO:0007669"/>
    <property type="project" value="UniProtKB-SubCell"/>
</dbReference>
<keyword evidence="3" id="KW-0677">Repeat</keyword>
<evidence type="ECO:0000256" key="9">
    <source>
        <dbReference type="PROSITE-ProRule" id="PRU00042"/>
    </source>
</evidence>
<dbReference type="InterPro" id="IPR050717">
    <property type="entry name" value="C2H2-ZF_Transcription_Reg"/>
</dbReference>
<dbReference type="SUPFAM" id="SSF57667">
    <property type="entry name" value="beta-beta-alpha zinc fingers"/>
    <property type="match status" value="1"/>
</dbReference>
<dbReference type="PROSITE" id="PS50157">
    <property type="entry name" value="ZINC_FINGER_C2H2_2"/>
    <property type="match status" value="2"/>
</dbReference>
<keyword evidence="12" id="KW-1185">Reference proteome</keyword>
<keyword evidence="4 9" id="KW-0863">Zinc-finger</keyword>
<reference evidence="11 12" key="1">
    <citation type="submission" date="2019-09" db="EMBL/GenBank/DDBJ databases">
        <title>Bird 10,000 Genomes (B10K) Project - Family phase.</title>
        <authorList>
            <person name="Zhang G."/>
        </authorList>
    </citation>
    <scope>NUCLEOTIDE SEQUENCE [LARGE SCALE GENOMIC DNA]</scope>
    <source>
        <strain evidence="11">B10K-DU-001-18</strain>
        <tissue evidence="11">Muscle</tissue>
    </source>
</reference>
<evidence type="ECO:0000256" key="2">
    <source>
        <dbReference type="ARBA" id="ARBA00022723"/>
    </source>
</evidence>
<comment type="caution">
    <text evidence="11">The sequence shown here is derived from an EMBL/GenBank/DDBJ whole genome shotgun (WGS) entry which is preliminary data.</text>
</comment>
<dbReference type="Pfam" id="PF13465">
    <property type="entry name" value="zf-H2C2_2"/>
    <property type="match status" value="1"/>
</dbReference>
<evidence type="ECO:0000259" key="10">
    <source>
        <dbReference type="PROSITE" id="PS50157"/>
    </source>
</evidence>
<dbReference type="Gene3D" id="3.30.160.60">
    <property type="entry name" value="Classic Zinc Finger"/>
    <property type="match status" value="3"/>
</dbReference>
<feature type="non-terminal residue" evidence="11">
    <location>
        <position position="1"/>
    </location>
</feature>
<dbReference type="Proteomes" id="UP000529728">
    <property type="component" value="Unassembled WGS sequence"/>
</dbReference>
<keyword evidence="5" id="KW-0862">Zinc</keyword>
<name>A0A7K4XY41_REGSA</name>
<dbReference type="EMBL" id="VWZN01018979">
    <property type="protein sequence ID" value="NWR51566.1"/>
    <property type="molecule type" value="Genomic_DNA"/>
</dbReference>
<evidence type="ECO:0000256" key="3">
    <source>
        <dbReference type="ARBA" id="ARBA00022737"/>
    </source>
</evidence>
<accession>A0A7K4XY41</accession>
<evidence type="ECO:0000256" key="5">
    <source>
        <dbReference type="ARBA" id="ARBA00022833"/>
    </source>
</evidence>
<keyword evidence="8" id="KW-0539">Nucleus</keyword>
<dbReference type="InterPro" id="IPR036236">
    <property type="entry name" value="Znf_C2H2_sf"/>
</dbReference>
<dbReference type="PANTHER" id="PTHR14196:SF12">
    <property type="entry name" value="ZINC FINGER PROTEIN 208-LIKE"/>
    <property type="match status" value="1"/>
</dbReference>
<dbReference type="GO" id="GO:0008270">
    <property type="term" value="F:zinc ion binding"/>
    <property type="evidence" value="ECO:0007669"/>
    <property type="project" value="UniProtKB-KW"/>
</dbReference>
<evidence type="ECO:0000256" key="1">
    <source>
        <dbReference type="ARBA" id="ARBA00004123"/>
    </source>
</evidence>
<dbReference type="GO" id="GO:0000981">
    <property type="term" value="F:DNA-binding transcription factor activity, RNA polymerase II-specific"/>
    <property type="evidence" value="ECO:0007669"/>
    <property type="project" value="TreeGrafter"/>
</dbReference>
<evidence type="ECO:0000313" key="12">
    <source>
        <dbReference type="Proteomes" id="UP000529728"/>
    </source>
</evidence>
<dbReference type="PROSITE" id="PS00028">
    <property type="entry name" value="ZINC_FINGER_C2H2_1"/>
    <property type="match status" value="1"/>
</dbReference>
<dbReference type="OrthoDB" id="9439903at2759"/>
<protein>
    <submittedName>
        <fullName evidence="11">ZN397 protein</fullName>
    </submittedName>
</protein>
<dbReference type="FunFam" id="3.30.160.60:FF:000099">
    <property type="entry name" value="Zinc finger protein 79"/>
    <property type="match status" value="1"/>
</dbReference>
<dbReference type="AlphaFoldDB" id="A0A7K4XY41"/>
<gene>
    <name evidence="11" type="primary">Znf397_5</name>
    <name evidence="11" type="ORF">REGSAT_R04255</name>
</gene>
<evidence type="ECO:0000256" key="7">
    <source>
        <dbReference type="ARBA" id="ARBA00023163"/>
    </source>
</evidence>
<feature type="non-terminal residue" evidence="11">
    <location>
        <position position="56"/>
    </location>
</feature>
<organism evidence="11 12">
    <name type="scientific">Regulus satrapa</name>
    <name type="common">Golden-crowned kinglet</name>
    <dbReference type="NCBI Taxonomy" id="13245"/>
    <lineage>
        <taxon>Eukaryota</taxon>
        <taxon>Metazoa</taxon>
        <taxon>Chordata</taxon>
        <taxon>Craniata</taxon>
        <taxon>Vertebrata</taxon>
        <taxon>Euteleostomi</taxon>
        <taxon>Archelosauria</taxon>
        <taxon>Archosauria</taxon>
        <taxon>Dinosauria</taxon>
        <taxon>Saurischia</taxon>
        <taxon>Theropoda</taxon>
        <taxon>Coelurosauria</taxon>
        <taxon>Aves</taxon>
        <taxon>Neognathae</taxon>
        <taxon>Neoaves</taxon>
        <taxon>Telluraves</taxon>
        <taxon>Australaves</taxon>
        <taxon>Passeriformes</taxon>
        <taxon>Regulidae</taxon>
        <taxon>Regulus</taxon>
    </lineage>
</organism>
<evidence type="ECO:0000256" key="8">
    <source>
        <dbReference type="ARBA" id="ARBA00023242"/>
    </source>
</evidence>
<comment type="subcellular location">
    <subcellularLocation>
        <location evidence="1">Nucleus</location>
    </subcellularLocation>
</comment>
<sequence length="56" mass="6460">SFRQSSGLRTHERIHTGEKPFECGECGKSFGFSYRLREHQRIHSGEKPYKCGECGK</sequence>
<evidence type="ECO:0000256" key="4">
    <source>
        <dbReference type="ARBA" id="ARBA00022771"/>
    </source>
</evidence>